<keyword evidence="3" id="KW-1185">Reference proteome</keyword>
<dbReference type="EMBL" id="CABPSK010000001">
    <property type="protein sequence ID" value="VVD85456.1"/>
    <property type="molecule type" value="Genomic_DNA"/>
</dbReference>
<evidence type="ECO:0000313" key="2">
    <source>
        <dbReference type="EMBL" id="VVD85456.1"/>
    </source>
</evidence>
<organism evidence="2 3">
    <name type="scientific">Pandoraea pneumonica</name>
    <dbReference type="NCBI Taxonomy" id="2508299"/>
    <lineage>
        <taxon>Bacteria</taxon>
        <taxon>Pseudomonadati</taxon>
        <taxon>Pseudomonadota</taxon>
        <taxon>Betaproteobacteria</taxon>
        <taxon>Burkholderiales</taxon>
        <taxon>Burkholderiaceae</taxon>
        <taxon>Pandoraea</taxon>
    </lineage>
</organism>
<accession>A0A5E4TB95</accession>
<evidence type="ECO:0008006" key="4">
    <source>
        <dbReference type="Google" id="ProtNLM"/>
    </source>
</evidence>
<gene>
    <name evidence="2" type="ORF">PPN31114_01373</name>
</gene>
<dbReference type="RefSeq" id="WP_150678659.1">
    <property type="nucleotide sequence ID" value="NZ_CABPSK010000001.1"/>
</dbReference>
<sequence length="344" mass="38124">MSDQDDLSHELIAEAANHLEAGDPESALEIGKRLESMKQLSGYEIQAAAYAEMEEMEQAVKVLESGVAQAEAGTPSVWRLWQLLGNYRADLDRFPAAFEAYEAAGNTAPDEDIVIIDFNHANALSRHGDREAAHQRLDRVFESPYLAHNGHAFVEAAIALRMHLFNAQGNAKAAIDTFNALHNAEGEEEGSNESMADVYAELSLAYKQSGDDAKALSTAQDAVQLYKWSELVLWSLRAAREAQSDTAKAMHLIVEGQWYEPLEDEDPDGPAPEFVTTYDVVADDEEEALRLIAECEPPQVRDSLRIVETHPVDHEDESPTPYKGVYATGDYHMYQPGDDEEEVD</sequence>
<dbReference type="AlphaFoldDB" id="A0A5E4TB95"/>
<dbReference type="Gene3D" id="1.25.40.10">
    <property type="entry name" value="Tetratricopeptide repeat domain"/>
    <property type="match status" value="1"/>
</dbReference>
<proteinExistence type="predicted"/>
<name>A0A5E4TB95_9BURK</name>
<feature type="compositionally biased region" description="Basic and acidic residues" evidence="1">
    <location>
        <begin position="302"/>
        <end position="313"/>
    </location>
</feature>
<evidence type="ECO:0000313" key="3">
    <source>
        <dbReference type="Proteomes" id="UP000366945"/>
    </source>
</evidence>
<reference evidence="2 3" key="1">
    <citation type="submission" date="2019-08" db="EMBL/GenBank/DDBJ databases">
        <authorList>
            <person name="Peeters C."/>
        </authorList>
    </citation>
    <scope>NUCLEOTIDE SEQUENCE [LARGE SCALE GENOMIC DNA]</scope>
    <source>
        <strain evidence="2 3">LMG 31114</strain>
    </source>
</reference>
<feature type="region of interest" description="Disordered" evidence="1">
    <location>
        <begin position="300"/>
        <end position="344"/>
    </location>
</feature>
<evidence type="ECO:0000256" key="1">
    <source>
        <dbReference type="SAM" id="MobiDB-lite"/>
    </source>
</evidence>
<dbReference type="OrthoDB" id="8944378at2"/>
<dbReference type="GeneID" id="300403427"/>
<dbReference type="Proteomes" id="UP000366945">
    <property type="component" value="Unassembled WGS sequence"/>
</dbReference>
<protein>
    <recommendedName>
        <fullName evidence="4">Tetratricopeptide repeat protein</fullName>
    </recommendedName>
</protein>
<dbReference type="InterPro" id="IPR011990">
    <property type="entry name" value="TPR-like_helical_dom_sf"/>
</dbReference>
<dbReference type="SUPFAM" id="SSF48452">
    <property type="entry name" value="TPR-like"/>
    <property type="match status" value="1"/>
</dbReference>